<protein>
    <submittedName>
        <fullName evidence="4">Cytochrome P450</fullName>
    </submittedName>
</protein>
<gene>
    <name evidence="4" type="ORF">JOF36_003228</name>
</gene>
<comment type="caution">
    <text evidence="4">The sequence shown here is derived from an EMBL/GenBank/DDBJ whole genome shotgun (WGS) entry which is preliminary data.</text>
</comment>
<reference evidence="4 5" key="1">
    <citation type="submission" date="2021-03" db="EMBL/GenBank/DDBJ databases">
        <title>Sequencing the genomes of 1000 actinobacteria strains.</title>
        <authorList>
            <person name="Klenk H.-P."/>
        </authorList>
    </citation>
    <scope>NUCLEOTIDE SEQUENCE [LARGE SCALE GENOMIC DNA]</scope>
    <source>
        <strain evidence="4 5">DSM 45256</strain>
    </source>
</reference>
<sequence length="162" mass="17669">MNSASTLVHLLLENPERQDRIDRNPGLAPRYVEELLRHRSPTQNFARRATCPTAIAGAAGRRGRRRAAVDRRGQPRPGAVRRPGALRYHRATRGHLGFGFGVHQCLGAALARAELSILLAAHPPLHAAGEIRWSGLQGGNHLEPSELHRLAVAARHALGRLA</sequence>
<name>A0ABS4VUD3_9PSEU</name>
<keyword evidence="2" id="KW-0503">Monooxygenase</keyword>
<dbReference type="EMBL" id="JAGINU010000001">
    <property type="protein sequence ID" value="MBP2367532.1"/>
    <property type="molecule type" value="Genomic_DNA"/>
</dbReference>
<comment type="similarity">
    <text evidence="1 2">Belongs to the cytochrome P450 family.</text>
</comment>
<evidence type="ECO:0000256" key="3">
    <source>
        <dbReference type="SAM" id="MobiDB-lite"/>
    </source>
</evidence>
<feature type="region of interest" description="Disordered" evidence="3">
    <location>
        <begin position="58"/>
        <end position="79"/>
    </location>
</feature>
<dbReference type="RefSeq" id="WP_210027670.1">
    <property type="nucleotide sequence ID" value="NZ_JAGINU010000001.1"/>
</dbReference>
<dbReference type="InterPro" id="IPR017972">
    <property type="entry name" value="Cyt_P450_CS"/>
</dbReference>
<dbReference type="InterPro" id="IPR036396">
    <property type="entry name" value="Cyt_P450_sf"/>
</dbReference>
<dbReference type="InterPro" id="IPR002397">
    <property type="entry name" value="Cyt_P450_B"/>
</dbReference>
<evidence type="ECO:0000313" key="5">
    <source>
        <dbReference type="Proteomes" id="UP001519295"/>
    </source>
</evidence>
<proteinExistence type="inferred from homology"/>
<keyword evidence="2" id="KW-0479">Metal-binding</keyword>
<evidence type="ECO:0000256" key="1">
    <source>
        <dbReference type="ARBA" id="ARBA00010617"/>
    </source>
</evidence>
<dbReference type="PROSITE" id="PS00086">
    <property type="entry name" value="CYTOCHROME_P450"/>
    <property type="match status" value="1"/>
</dbReference>
<keyword evidence="2" id="KW-0408">Iron</keyword>
<keyword evidence="2" id="KW-0349">Heme</keyword>
<keyword evidence="5" id="KW-1185">Reference proteome</keyword>
<dbReference type="PRINTS" id="PR00359">
    <property type="entry name" value="BP450"/>
</dbReference>
<evidence type="ECO:0000313" key="4">
    <source>
        <dbReference type="EMBL" id="MBP2367532.1"/>
    </source>
</evidence>
<dbReference type="InterPro" id="IPR001128">
    <property type="entry name" value="Cyt_P450"/>
</dbReference>
<organism evidence="4 5">
    <name type="scientific">Pseudonocardia parietis</name>
    <dbReference type="NCBI Taxonomy" id="570936"/>
    <lineage>
        <taxon>Bacteria</taxon>
        <taxon>Bacillati</taxon>
        <taxon>Actinomycetota</taxon>
        <taxon>Actinomycetes</taxon>
        <taxon>Pseudonocardiales</taxon>
        <taxon>Pseudonocardiaceae</taxon>
        <taxon>Pseudonocardia</taxon>
    </lineage>
</organism>
<dbReference type="PANTHER" id="PTHR46696:SF1">
    <property type="entry name" value="CYTOCHROME P450 YJIB-RELATED"/>
    <property type="match status" value="1"/>
</dbReference>
<dbReference type="SUPFAM" id="SSF48264">
    <property type="entry name" value="Cytochrome P450"/>
    <property type="match status" value="1"/>
</dbReference>
<dbReference type="PANTHER" id="PTHR46696">
    <property type="entry name" value="P450, PUTATIVE (EUROFUNG)-RELATED"/>
    <property type="match status" value="1"/>
</dbReference>
<accession>A0ABS4VUD3</accession>
<keyword evidence="2" id="KW-0560">Oxidoreductase</keyword>
<dbReference type="Gene3D" id="1.10.630.10">
    <property type="entry name" value="Cytochrome P450"/>
    <property type="match status" value="1"/>
</dbReference>
<dbReference type="Pfam" id="PF00067">
    <property type="entry name" value="p450"/>
    <property type="match status" value="1"/>
</dbReference>
<dbReference type="Proteomes" id="UP001519295">
    <property type="component" value="Unassembled WGS sequence"/>
</dbReference>
<evidence type="ECO:0000256" key="2">
    <source>
        <dbReference type="RuleBase" id="RU000461"/>
    </source>
</evidence>